<feature type="domain" description="N-acetyltransferase" evidence="1">
    <location>
        <begin position="98"/>
        <end position="241"/>
    </location>
</feature>
<dbReference type="CDD" id="cd04301">
    <property type="entry name" value="NAT_SF"/>
    <property type="match status" value="1"/>
</dbReference>
<gene>
    <name evidence="2" type="ORF">DWY69_13975</name>
</gene>
<dbReference type="SUPFAM" id="SSF55729">
    <property type="entry name" value="Acyl-CoA N-acyltransferases (Nat)"/>
    <property type="match status" value="1"/>
</dbReference>
<dbReference type="GO" id="GO:0016747">
    <property type="term" value="F:acyltransferase activity, transferring groups other than amino-acyl groups"/>
    <property type="evidence" value="ECO:0007669"/>
    <property type="project" value="InterPro"/>
</dbReference>
<dbReference type="Proteomes" id="UP000261166">
    <property type="component" value="Unassembled WGS sequence"/>
</dbReference>
<dbReference type="Gene3D" id="3.40.630.30">
    <property type="match status" value="1"/>
</dbReference>
<protein>
    <submittedName>
        <fullName evidence="2">GNAT family N-acetyltransferase</fullName>
    </submittedName>
</protein>
<evidence type="ECO:0000313" key="2">
    <source>
        <dbReference type="EMBL" id="RGE71291.1"/>
    </source>
</evidence>
<comment type="caution">
    <text evidence="2">The sequence shown here is derived from an EMBL/GenBank/DDBJ whole genome shotgun (WGS) entry which is preliminary data.</text>
</comment>
<dbReference type="InterPro" id="IPR000182">
    <property type="entry name" value="GNAT_dom"/>
</dbReference>
<dbReference type="EMBL" id="QVLU01000011">
    <property type="protein sequence ID" value="RGE71291.1"/>
    <property type="molecule type" value="Genomic_DNA"/>
</dbReference>
<accession>A0A3E3IWP4</accession>
<dbReference type="Pfam" id="PF00583">
    <property type="entry name" value="Acetyltransf_1"/>
    <property type="match status" value="1"/>
</dbReference>
<name>A0A3E3IWP4_9FIRM</name>
<dbReference type="PROSITE" id="PS51186">
    <property type="entry name" value="GNAT"/>
    <property type="match status" value="1"/>
</dbReference>
<dbReference type="AlphaFoldDB" id="A0A3E3IWP4"/>
<keyword evidence="2" id="KW-0808">Transferase</keyword>
<dbReference type="OrthoDB" id="9786032at2"/>
<sequence>MLPIFFRFFIRIRHIFCLMRFFNAENILTRLFPSHSNFPQEENPMADRGFEFSFRRPGGKSIVHQRTRILLRITGGLKMVTTKSDPVQLILAQKTDALLIHQLKKSAFMPLYEKYHDTETTPALDPPEKVELQLAQEETDYWLIALEGKIVGAVRVVKKRDAHVISPLFIIPEEQNKHAASQALTQLFTMYPEVFTWRLVTIMEEERNCHLYEKLGFYSTFTGKPTGSLTLTGYEKRILQEES</sequence>
<evidence type="ECO:0000313" key="3">
    <source>
        <dbReference type="Proteomes" id="UP000261166"/>
    </source>
</evidence>
<evidence type="ECO:0000259" key="1">
    <source>
        <dbReference type="PROSITE" id="PS51186"/>
    </source>
</evidence>
<organism evidence="2 3">
    <name type="scientific">Eisenbergiella massiliensis</name>
    <dbReference type="NCBI Taxonomy" id="1720294"/>
    <lineage>
        <taxon>Bacteria</taxon>
        <taxon>Bacillati</taxon>
        <taxon>Bacillota</taxon>
        <taxon>Clostridia</taxon>
        <taxon>Lachnospirales</taxon>
        <taxon>Lachnospiraceae</taxon>
        <taxon>Eisenbergiella</taxon>
    </lineage>
</organism>
<dbReference type="InterPro" id="IPR016181">
    <property type="entry name" value="Acyl_CoA_acyltransferase"/>
</dbReference>
<reference evidence="2 3" key="1">
    <citation type="submission" date="2018-08" db="EMBL/GenBank/DDBJ databases">
        <title>A genome reference for cultivated species of the human gut microbiota.</title>
        <authorList>
            <person name="Zou Y."/>
            <person name="Xue W."/>
            <person name="Luo G."/>
        </authorList>
    </citation>
    <scope>NUCLEOTIDE SEQUENCE [LARGE SCALE GENOMIC DNA]</scope>
    <source>
        <strain evidence="2 3">AF26-4BH</strain>
    </source>
</reference>
<proteinExistence type="predicted"/>